<sequence length="47" mass="5039">MQRVAAVEVVGDPVDLVERRGRAVGLTDRHRPVEPHDGDGSSATSRS</sequence>
<name>U1MMX7_9MICO</name>
<proteinExistence type="predicted"/>
<accession>U1MMX7</accession>
<feature type="compositionally biased region" description="Basic and acidic residues" evidence="1">
    <location>
        <begin position="21"/>
        <end position="39"/>
    </location>
</feature>
<comment type="caution">
    <text evidence="2">The sequence shown here is derived from an EMBL/GenBank/DDBJ whole genome shotgun (WGS) entry which is preliminary data.</text>
</comment>
<protein>
    <submittedName>
        <fullName evidence="2">Uncharacterized protein</fullName>
    </submittedName>
</protein>
<dbReference type="Proteomes" id="UP000016462">
    <property type="component" value="Unassembled WGS sequence"/>
</dbReference>
<keyword evidence="3" id="KW-1185">Reference proteome</keyword>
<dbReference type="AlphaFoldDB" id="U1MMX7"/>
<evidence type="ECO:0000313" key="2">
    <source>
        <dbReference type="EMBL" id="ERG63221.1"/>
    </source>
</evidence>
<dbReference type="EMBL" id="ASHR01000035">
    <property type="protein sequence ID" value="ERG63221.1"/>
    <property type="molecule type" value="Genomic_DNA"/>
</dbReference>
<gene>
    <name evidence="2" type="ORF">L332_01975</name>
</gene>
<feature type="region of interest" description="Disordered" evidence="1">
    <location>
        <begin position="21"/>
        <end position="47"/>
    </location>
</feature>
<evidence type="ECO:0000256" key="1">
    <source>
        <dbReference type="SAM" id="MobiDB-lite"/>
    </source>
</evidence>
<evidence type="ECO:0000313" key="3">
    <source>
        <dbReference type="Proteomes" id="UP000016462"/>
    </source>
</evidence>
<organism evidence="2 3">
    <name type="scientific">Agrococcus pavilionensis RW1</name>
    <dbReference type="NCBI Taxonomy" id="1330458"/>
    <lineage>
        <taxon>Bacteria</taxon>
        <taxon>Bacillati</taxon>
        <taxon>Actinomycetota</taxon>
        <taxon>Actinomycetes</taxon>
        <taxon>Micrococcales</taxon>
        <taxon>Microbacteriaceae</taxon>
        <taxon>Agrococcus</taxon>
    </lineage>
</organism>
<reference evidence="2 3" key="1">
    <citation type="journal article" date="2013" name="Genome Announc.">
        <title>First draft genome sequence from a member of the genus agrococcus, isolated from modern microbialites.</title>
        <authorList>
            <person name="White R.A.III."/>
            <person name="Grassa C.J."/>
            <person name="Suttle C.A."/>
        </authorList>
    </citation>
    <scope>NUCLEOTIDE SEQUENCE [LARGE SCALE GENOMIC DNA]</scope>
    <source>
        <strain evidence="2 3">RW1</strain>
    </source>
</reference>